<dbReference type="EMBL" id="CABFJX010000224">
    <property type="protein sequence ID" value="VTT68667.1"/>
    <property type="molecule type" value="Genomic_DNA"/>
</dbReference>
<dbReference type="Proteomes" id="UP000760494">
    <property type="component" value="Unassembled WGS sequence"/>
</dbReference>
<dbReference type="AlphaFoldDB" id="A0A5Q3FHA0"/>
<protein>
    <submittedName>
        <fullName evidence="1">Uncharacterized protein</fullName>
    </submittedName>
</protein>
<organism evidence="1 2">
    <name type="scientific">Fusarium fujikuroi</name>
    <name type="common">Bakanae and foot rot disease fungus</name>
    <name type="synonym">Gibberella fujikuroi</name>
    <dbReference type="NCBI Taxonomy" id="5127"/>
    <lineage>
        <taxon>Eukaryota</taxon>
        <taxon>Fungi</taxon>
        <taxon>Dikarya</taxon>
        <taxon>Ascomycota</taxon>
        <taxon>Pezizomycotina</taxon>
        <taxon>Sordariomycetes</taxon>
        <taxon>Hypocreomycetidae</taxon>
        <taxon>Hypocreales</taxon>
        <taxon>Nectriaceae</taxon>
        <taxon>Fusarium</taxon>
        <taxon>Fusarium fujikuroi species complex</taxon>
    </lineage>
</organism>
<evidence type="ECO:0000313" key="2">
    <source>
        <dbReference type="Proteomes" id="UP000760494"/>
    </source>
</evidence>
<gene>
    <name evidence="1" type="ORF">C2S_7112</name>
</gene>
<proteinExistence type="predicted"/>
<evidence type="ECO:0000313" key="1">
    <source>
        <dbReference type="EMBL" id="VTT68667.1"/>
    </source>
</evidence>
<sequence length="148" mass="17007">MSFICSNATYRVCENHISFDYGYREQYNNNYLSAQLLYLYLYLYTMPTTPEDNPNCYMVTEHGDSFVPKNAKWTCNFGGLDRPYKTPCGGRNEDIENKICSKCGNLRSYGSTADLGEKKPGCDKPEPLWMVDVEDDGSESWTIHFIID</sequence>
<name>A0A5Q3FHA0_FUSFU</name>
<accession>A0A5Q3FHA0</accession>
<reference evidence="1" key="1">
    <citation type="submission" date="2019-05" db="EMBL/GenBank/DDBJ databases">
        <authorList>
            <person name="Piombo E."/>
        </authorList>
    </citation>
    <scope>NUCLEOTIDE SEQUENCE</scope>
    <source>
        <strain evidence="1">C2S</strain>
    </source>
</reference>
<comment type="caution">
    <text evidence="1">The sequence shown here is derived from an EMBL/GenBank/DDBJ whole genome shotgun (WGS) entry which is preliminary data.</text>
</comment>